<evidence type="ECO:0000313" key="3">
    <source>
        <dbReference type="EMBL" id="MCK0197723.1"/>
    </source>
</evidence>
<dbReference type="InterPro" id="IPR036526">
    <property type="entry name" value="C-N_Hydrolase_sf"/>
</dbReference>
<evidence type="ECO:0000259" key="2">
    <source>
        <dbReference type="PROSITE" id="PS50263"/>
    </source>
</evidence>
<dbReference type="Proteomes" id="UP001203284">
    <property type="component" value="Unassembled WGS sequence"/>
</dbReference>
<dbReference type="PANTHER" id="PTHR43674">
    <property type="entry name" value="NITRILASE C965.09-RELATED"/>
    <property type="match status" value="1"/>
</dbReference>
<dbReference type="RefSeq" id="WP_247029616.1">
    <property type="nucleotide sequence ID" value="NZ_JALKCH010000007.1"/>
</dbReference>
<dbReference type="GO" id="GO:0016787">
    <property type="term" value="F:hydrolase activity"/>
    <property type="evidence" value="ECO:0007669"/>
    <property type="project" value="UniProtKB-KW"/>
</dbReference>
<organism evidence="3 4">
    <name type="scientific">Ancylobacter crimeensis</name>
    <dbReference type="NCBI Taxonomy" id="2579147"/>
    <lineage>
        <taxon>Bacteria</taxon>
        <taxon>Pseudomonadati</taxon>
        <taxon>Pseudomonadota</taxon>
        <taxon>Alphaproteobacteria</taxon>
        <taxon>Hyphomicrobiales</taxon>
        <taxon>Xanthobacteraceae</taxon>
        <taxon>Ancylobacter</taxon>
    </lineage>
</organism>
<proteinExistence type="predicted"/>
<gene>
    <name evidence="3" type="ORF">MWN34_12450</name>
</gene>
<reference evidence="3 4" key="1">
    <citation type="submission" date="2022-04" db="EMBL/GenBank/DDBJ databases">
        <authorList>
            <person name="Grouzdev D.S."/>
            <person name="Pantiukh K.S."/>
            <person name="Krutkina M.S."/>
        </authorList>
    </citation>
    <scope>NUCLEOTIDE SEQUENCE [LARGE SCALE GENOMIC DNA]</scope>
    <source>
        <strain evidence="3 4">6x-1</strain>
    </source>
</reference>
<evidence type="ECO:0000313" key="4">
    <source>
        <dbReference type="Proteomes" id="UP001203284"/>
    </source>
</evidence>
<protein>
    <submittedName>
        <fullName evidence="3">Carbon-nitrogen hydrolase family protein</fullName>
    </submittedName>
</protein>
<dbReference type="CDD" id="cd07576">
    <property type="entry name" value="R-amidase_like"/>
    <property type="match status" value="1"/>
</dbReference>
<dbReference type="InterPro" id="IPR044083">
    <property type="entry name" value="RamA-like"/>
</dbReference>
<dbReference type="PROSITE" id="PS50263">
    <property type="entry name" value="CN_HYDROLASE"/>
    <property type="match status" value="1"/>
</dbReference>
<name>A0ABT0DCN2_9HYPH</name>
<dbReference type="InterPro" id="IPR003010">
    <property type="entry name" value="C-N_Hydrolase"/>
</dbReference>
<feature type="domain" description="CN hydrolase" evidence="2">
    <location>
        <begin position="7"/>
        <end position="246"/>
    </location>
</feature>
<keyword evidence="4" id="KW-1185">Reference proteome</keyword>
<dbReference type="PANTHER" id="PTHR43674:SF2">
    <property type="entry name" value="BETA-UREIDOPROPIONASE"/>
    <property type="match status" value="1"/>
</dbReference>
<dbReference type="InterPro" id="IPR050345">
    <property type="entry name" value="Aliph_Amidase/BUP"/>
</dbReference>
<dbReference type="Gene3D" id="3.60.110.10">
    <property type="entry name" value="Carbon-nitrogen hydrolase"/>
    <property type="match status" value="1"/>
</dbReference>
<dbReference type="SUPFAM" id="SSF56317">
    <property type="entry name" value="Carbon-nitrogen hydrolase"/>
    <property type="match status" value="1"/>
</dbReference>
<dbReference type="EMBL" id="JALKCH010000007">
    <property type="protein sequence ID" value="MCK0197723.1"/>
    <property type="molecule type" value="Genomic_DNA"/>
</dbReference>
<dbReference type="Pfam" id="PF00795">
    <property type="entry name" value="CN_hydrolase"/>
    <property type="match status" value="1"/>
</dbReference>
<evidence type="ECO:0000256" key="1">
    <source>
        <dbReference type="ARBA" id="ARBA00022801"/>
    </source>
</evidence>
<comment type="caution">
    <text evidence="3">The sequence shown here is derived from an EMBL/GenBank/DDBJ whole genome shotgun (WGS) entry which is preliminary data.</text>
</comment>
<sequence length="275" mass="29047">MTKHDTLRLALLQTAGDPGNSTAANLDRLAAAAAEAAARGAGLLVAPEMFLSGYAIGREAAARAAEPLDGPSARRAAEIARRYGIALAYGYPERDPDGAIYNAALLIGADGQTLLNYRKTHLFGDLDRSMFAAGDTLGRVARVGGFTVGLLICYDVEYPEAVRTLALAGADLVVVPTANMKPYAHVSHLLVPARACENKVYVAYANRVGSEGALDYLGLSCVADPDGANILLAGEEDGLFFADVQRARLDTALNAYMTDRRPDLYRSLSQAVPTS</sequence>
<keyword evidence="1 3" id="KW-0378">Hydrolase</keyword>
<accession>A0ABT0DCN2</accession>